<keyword evidence="4" id="KW-0997">Cell inner membrane</keyword>
<evidence type="ECO:0000256" key="6">
    <source>
        <dbReference type="ARBA" id="ARBA00022723"/>
    </source>
</evidence>
<keyword evidence="7 12" id="KW-1133">Transmembrane helix</keyword>
<feature type="domain" description="Fatty acid desaturase" evidence="13">
    <location>
        <begin position="109"/>
        <end position="334"/>
    </location>
</feature>
<dbReference type="AlphaFoldDB" id="A0A8J3L615"/>
<comment type="subcellular location">
    <subcellularLocation>
        <location evidence="1">Cell inner membrane</location>
        <topology evidence="1">Multi-pass membrane protein</topology>
    </subcellularLocation>
</comment>
<evidence type="ECO:0000256" key="9">
    <source>
        <dbReference type="ARBA" id="ARBA00023004"/>
    </source>
</evidence>
<keyword evidence="5 12" id="KW-0812">Transmembrane</keyword>
<dbReference type="InterPro" id="IPR033885">
    <property type="entry name" value="AlkB/XylM"/>
</dbReference>
<evidence type="ECO:0000256" key="5">
    <source>
        <dbReference type="ARBA" id="ARBA00022692"/>
    </source>
</evidence>
<keyword evidence="10" id="KW-0503">Monooxygenase</keyword>
<comment type="caution">
    <text evidence="14">The sequence shown here is derived from an EMBL/GenBank/DDBJ whole genome shotgun (WGS) entry which is preliminary data.</text>
</comment>
<evidence type="ECO:0000256" key="8">
    <source>
        <dbReference type="ARBA" id="ARBA00023002"/>
    </source>
</evidence>
<dbReference type="PANTHER" id="PTHR38674">
    <property type="entry name" value="ALKANE 1-MONOOXYGENASE 1"/>
    <property type="match status" value="1"/>
</dbReference>
<evidence type="ECO:0000313" key="15">
    <source>
        <dbReference type="Proteomes" id="UP000630887"/>
    </source>
</evidence>
<feature type="transmembrane region" description="Helical" evidence="12">
    <location>
        <begin position="37"/>
        <end position="57"/>
    </location>
</feature>
<keyword evidence="3" id="KW-1003">Cell membrane</keyword>
<evidence type="ECO:0000256" key="1">
    <source>
        <dbReference type="ARBA" id="ARBA00004429"/>
    </source>
</evidence>
<protein>
    <submittedName>
        <fullName evidence="14">Alkane 1-monooxygenase</fullName>
    </submittedName>
</protein>
<sequence length="384" mass="42967">MSEATWRDPRRLLWPAALLVPTLPFQGLALAAGGHEWGWWLTPVVVFGLIPVVDLLVGDDRVNPPEEAAAALQRSRYYRVLTYLYLPLQYAALAACCAVWARGGLSPFAAAGLVLSVGIVNGIAINTAHELGHKRERLERWLSKIALAPTGYGHFYVEHNRGHHVRVATPEDPASARLGESFWAFLPRTVLGSLRSAWRLESARFRLRGRTPWTWRNDVLNAWVMTVALCAALAAWFGPVVLPLLAAQAVVGFALLEVVNYLEHYGLARPRNATGRYDKVDPRHSWNSDRIVTNVFLFQLQRHSDHHANPLRRYQVLRSFDSSPQLPAGYATMIVAALLPPLWRRVMDRRVLAHYDQDLGAANVHPPALARLLARYPLALPPAR</sequence>
<dbReference type="CDD" id="cd03512">
    <property type="entry name" value="Alkane-hydroxylase"/>
    <property type="match status" value="1"/>
</dbReference>
<evidence type="ECO:0000256" key="10">
    <source>
        <dbReference type="ARBA" id="ARBA00023033"/>
    </source>
</evidence>
<evidence type="ECO:0000256" key="7">
    <source>
        <dbReference type="ARBA" id="ARBA00022989"/>
    </source>
</evidence>
<dbReference type="PANTHER" id="PTHR38674:SF1">
    <property type="entry name" value="ALKANE 1-MONOOXYGENASE 1"/>
    <property type="match status" value="1"/>
</dbReference>
<accession>A0A8J3L615</accession>
<keyword evidence="8" id="KW-0560">Oxidoreductase</keyword>
<dbReference type="GO" id="GO:0004497">
    <property type="term" value="F:monooxygenase activity"/>
    <property type="evidence" value="ECO:0007669"/>
    <property type="project" value="UniProtKB-KW"/>
</dbReference>
<name>A0A8J3L615_9ACTN</name>
<dbReference type="GO" id="GO:0046872">
    <property type="term" value="F:metal ion binding"/>
    <property type="evidence" value="ECO:0007669"/>
    <property type="project" value="UniProtKB-KW"/>
</dbReference>
<dbReference type="GO" id="GO:0006629">
    <property type="term" value="P:lipid metabolic process"/>
    <property type="evidence" value="ECO:0007669"/>
    <property type="project" value="InterPro"/>
</dbReference>
<feature type="transmembrane region" description="Helical" evidence="12">
    <location>
        <begin position="107"/>
        <end position="128"/>
    </location>
</feature>
<keyword evidence="11 12" id="KW-0472">Membrane</keyword>
<evidence type="ECO:0000313" key="14">
    <source>
        <dbReference type="EMBL" id="GIG09804.1"/>
    </source>
</evidence>
<dbReference type="InterPro" id="IPR005804">
    <property type="entry name" value="FA_desaturase_dom"/>
</dbReference>
<evidence type="ECO:0000256" key="3">
    <source>
        <dbReference type="ARBA" id="ARBA00022475"/>
    </source>
</evidence>
<evidence type="ECO:0000256" key="2">
    <source>
        <dbReference type="ARBA" id="ARBA00010823"/>
    </source>
</evidence>
<dbReference type="RefSeq" id="WP_203697247.1">
    <property type="nucleotide sequence ID" value="NZ_BAAALC010000023.1"/>
</dbReference>
<comment type="similarity">
    <text evidence="2">Belongs to the fatty acid desaturase type 1 family. AlkB subfamily.</text>
</comment>
<evidence type="ECO:0000256" key="12">
    <source>
        <dbReference type="SAM" id="Phobius"/>
    </source>
</evidence>
<feature type="transmembrane region" description="Helical" evidence="12">
    <location>
        <begin position="12"/>
        <end position="31"/>
    </location>
</feature>
<dbReference type="Pfam" id="PF00487">
    <property type="entry name" value="FA_desaturase"/>
    <property type="match status" value="1"/>
</dbReference>
<evidence type="ECO:0000256" key="4">
    <source>
        <dbReference type="ARBA" id="ARBA00022519"/>
    </source>
</evidence>
<keyword evidence="9" id="KW-0408">Iron</keyword>
<feature type="transmembrane region" description="Helical" evidence="12">
    <location>
        <begin position="219"/>
        <end position="238"/>
    </location>
</feature>
<proteinExistence type="inferred from homology"/>
<dbReference type="Proteomes" id="UP000630887">
    <property type="component" value="Unassembled WGS sequence"/>
</dbReference>
<keyword evidence="15" id="KW-1185">Reference proteome</keyword>
<keyword evidence="6" id="KW-0479">Metal-binding</keyword>
<evidence type="ECO:0000256" key="11">
    <source>
        <dbReference type="ARBA" id="ARBA00023136"/>
    </source>
</evidence>
<organism evidence="14 15">
    <name type="scientific">Catellatospora coxensis</name>
    <dbReference type="NCBI Taxonomy" id="310354"/>
    <lineage>
        <taxon>Bacteria</taxon>
        <taxon>Bacillati</taxon>
        <taxon>Actinomycetota</taxon>
        <taxon>Actinomycetes</taxon>
        <taxon>Micromonosporales</taxon>
        <taxon>Micromonosporaceae</taxon>
        <taxon>Catellatospora</taxon>
    </lineage>
</organism>
<dbReference type="EMBL" id="BONI01000072">
    <property type="protein sequence ID" value="GIG09804.1"/>
    <property type="molecule type" value="Genomic_DNA"/>
</dbReference>
<reference evidence="14 15" key="1">
    <citation type="submission" date="2021-01" db="EMBL/GenBank/DDBJ databases">
        <title>Whole genome shotgun sequence of Catellatospora coxensis NBRC 107359.</title>
        <authorList>
            <person name="Komaki H."/>
            <person name="Tamura T."/>
        </authorList>
    </citation>
    <scope>NUCLEOTIDE SEQUENCE [LARGE SCALE GENOMIC DNA]</scope>
    <source>
        <strain evidence="14 15">NBRC 107359</strain>
    </source>
</reference>
<feature type="transmembrane region" description="Helical" evidence="12">
    <location>
        <begin position="77"/>
        <end position="101"/>
    </location>
</feature>
<feature type="transmembrane region" description="Helical" evidence="12">
    <location>
        <begin position="244"/>
        <end position="262"/>
    </location>
</feature>
<evidence type="ECO:0000259" key="13">
    <source>
        <dbReference type="Pfam" id="PF00487"/>
    </source>
</evidence>
<dbReference type="GO" id="GO:0005886">
    <property type="term" value="C:plasma membrane"/>
    <property type="evidence" value="ECO:0007669"/>
    <property type="project" value="UniProtKB-SubCell"/>
</dbReference>
<gene>
    <name evidence="14" type="ORF">Cco03nite_65040</name>
</gene>